<proteinExistence type="predicted"/>
<dbReference type="Proteomes" id="UP000014500">
    <property type="component" value="Unassembled WGS sequence"/>
</dbReference>
<dbReference type="Gene3D" id="3.60.10.10">
    <property type="entry name" value="Endonuclease/exonuclease/phosphatase"/>
    <property type="match status" value="1"/>
</dbReference>
<evidence type="ECO:0000256" key="1">
    <source>
        <dbReference type="SAM" id="MobiDB-lite"/>
    </source>
</evidence>
<evidence type="ECO:0000259" key="2">
    <source>
        <dbReference type="Pfam" id="PF14529"/>
    </source>
</evidence>
<reference evidence="3" key="2">
    <citation type="submission" date="2015-02" db="UniProtKB">
        <authorList>
            <consortium name="EnsemblMetazoa"/>
        </authorList>
    </citation>
    <scope>IDENTIFICATION</scope>
</reference>
<dbReference type="OMA" id="RMEIHER"/>
<dbReference type="SUPFAM" id="SSF56219">
    <property type="entry name" value="DNase I-like"/>
    <property type="match status" value="1"/>
</dbReference>
<dbReference type="HOGENOM" id="CLU_706618_0_0_1"/>
<dbReference type="InterPro" id="IPR036691">
    <property type="entry name" value="Endo/exonu/phosph_ase_sf"/>
</dbReference>
<protein>
    <recommendedName>
        <fullName evidence="2">Endonuclease/exonuclease/phosphatase domain-containing protein</fullName>
    </recommendedName>
</protein>
<dbReference type="EMBL" id="JH431665">
    <property type="status" value="NOT_ANNOTATED_CDS"/>
    <property type="molecule type" value="Genomic_DNA"/>
</dbReference>
<reference evidence="4" key="1">
    <citation type="submission" date="2011-05" db="EMBL/GenBank/DDBJ databases">
        <authorList>
            <person name="Richards S.R."/>
            <person name="Qu J."/>
            <person name="Jiang H."/>
            <person name="Jhangiani S.N."/>
            <person name="Agravi P."/>
            <person name="Goodspeed R."/>
            <person name="Gross S."/>
            <person name="Mandapat C."/>
            <person name="Jackson L."/>
            <person name="Mathew T."/>
            <person name="Pu L."/>
            <person name="Thornton R."/>
            <person name="Saada N."/>
            <person name="Wilczek-Boney K.B."/>
            <person name="Lee S."/>
            <person name="Kovar C."/>
            <person name="Wu Y."/>
            <person name="Scherer S.E."/>
            <person name="Worley K.C."/>
            <person name="Muzny D.M."/>
            <person name="Gibbs R."/>
        </authorList>
    </citation>
    <scope>NUCLEOTIDE SEQUENCE</scope>
    <source>
        <strain evidence="4">Brora</strain>
    </source>
</reference>
<feature type="domain" description="Endonuclease/exonuclease/phosphatase" evidence="2">
    <location>
        <begin position="2"/>
        <end position="133"/>
    </location>
</feature>
<keyword evidence="4" id="KW-1185">Reference proteome</keyword>
<accession>T1IXY8</accession>
<dbReference type="AlphaFoldDB" id="T1IXY8"/>
<dbReference type="InterPro" id="IPR005135">
    <property type="entry name" value="Endo/exonuclease/phosphatase"/>
</dbReference>
<sequence length="391" mass="45039">MTIIAVYCNEGIEEMARELGPIIEELIEKGGLIVLAGDFNARTGTVGVQMRDDHECRQSQDGTLNKEGRHLLDFGAHHGLKILNDLTNGDWEGKVTSINARGSAVVDYIIVNDHEMIDRMEIHERIESDHLPIQVLLNRSYFPLERGLMMKTKRNRWNWKKDKGFDAAFDQCLQIKLAALNGSLDSVDTLVNSVNYSFNTTAEEMDCREEKQETRKALKKVRKSRSDKDRRDYVNKKTRLKKLYQQKKKREEQISKKRAQLNNISPEQWNEYFCELLDGSEAFVDTPVEEGLTDLISRDDDRLDQCFSLEKFQRTLSRLKRGKAPGKDSILNKSTLLLLDVVNRIWLSDSWPDAWRDGLITPIHKAGDYDGSADFAMAFPRIQINRESSWL</sequence>
<evidence type="ECO:0000313" key="3">
    <source>
        <dbReference type="EnsemblMetazoa" id="SMAR006086-PA"/>
    </source>
</evidence>
<dbReference type="PhylomeDB" id="T1IXY8"/>
<evidence type="ECO:0000313" key="4">
    <source>
        <dbReference type="Proteomes" id="UP000014500"/>
    </source>
</evidence>
<name>T1IXY8_STRMM</name>
<dbReference type="GO" id="GO:0003824">
    <property type="term" value="F:catalytic activity"/>
    <property type="evidence" value="ECO:0007669"/>
    <property type="project" value="InterPro"/>
</dbReference>
<feature type="region of interest" description="Disordered" evidence="1">
    <location>
        <begin position="207"/>
        <end position="231"/>
    </location>
</feature>
<dbReference type="Pfam" id="PF14529">
    <property type="entry name" value="Exo_endo_phos_2"/>
    <property type="match status" value="1"/>
</dbReference>
<organism evidence="3 4">
    <name type="scientific">Strigamia maritima</name>
    <name type="common">European centipede</name>
    <name type="synonym">Geophilus maritimus</name>
    <dbReference type="NCBI Taxonomy" id="126957"/>
    <lineage>
        <taxon>Eukaryota</taxon>
        <taxon>Metazoa</taxon>
        <taxon>Ecdysozoa</taxon>
        <taxon>Arthropoda</taxon>
        <taxon>Myriapoda</taxon>
        <taxon>Chilopoda</taxon>
        <taxon>Pleurostigmophora</taxon>
        <taxon>Geophilomorpha</taxon>
        <taxon>Linotaeniidae</taxon>
        <taxon>Strigamia</taxon>
    </lineage>
</organism>
<dbReference type="EnsemblMetazoa" id="SMAR006086-RA">
    <property type="protein sequence ID" value="SMAR006086-PA"/>
    <property type="gene ID" value="SMAR006086"/>
</dbReference>